<dbReference type="InterPro" id="IPR035956">
    <property type="entry name" value="RimP_N_sf"/>
</dbReference>
<feature type="domain" description="Ribosome maturation factor RimP N-terminal" evidence="4">
    <location>
        <begin position="12"/>
        <end position="82"/>
    </location>
</feature>
<feature type="domain" description="Ribosome maturation factor RimP C-terminal" evidence="5">
    <location>
        <begin position="87"/>
        <end position="151"/>
    </location>
</feature>
<accession>A0A8J6XW54</accession>
<protein>
    <recommendedName>
        <fullName evidence="3">Ribosome maturation factor RimP</fullName>
    </recommendedName>
</protein>
<evidence type="ECO:0000259" key="4">
    <source>
        <dbReference type="Pfam" id="PF02576"/>
    </source>
</evidence>
<comment type="function">
    <text evidence="3">Required for maturation of 30S ribosomal subunits.</text>
</comment>
<proteinExistence type="inferred from homology"/>
<dbReference type="Pfam" id="PF17384">
    <property type="entry name" value="DUF150_C"/>
    <property type="match status" value="1"/>
</dbReference>
<dbReference type="FunFam" id="3.30.300.70:FF:000001">
    <property type="entry name" value="Ribosome maturation factor RimP"/>
    <property type="match status" value="1"/>
</dbReference>
<dbReference type="CDD" id="cd01734">
    <property type="entry name" value="YlxS_C"/>
    <property type="match status" value="1"/>
</dbReference>
<sequence length="162" mass="18368">MKLEQPVQDQLAAIVADEGLELVTTEVVGSGSKTILRLVVEGAEGVNLDKCAVISRQASVMLDVEDPFRHHYTLEVSSPGLDRKLYQRNDYERYVGHRVKVRMAPLYRDQRTVVGELMGTRNNVIRIFDDSGQEIELPIEEIFEARLEVDWISILKEGKARS</sequence>
<dbReference type="InterPro" id="IPR028998">
    <property type="entry name" value="RimP_C"/>
</dbReference>
<dbReference type="InterPro" id="IPR028989">
    <property type="entry name" value="RimP_N"/>
</dbReference>
<comment type="similarity">
    <text evidence="3">Belongs to the RimP family.</text>
</comment>
<organism evidence="6 7">
    <name type="scientific">Candidatus Sulfomarinibacter kjeldsenii</name>
    <dbReference type="NCBI Taxonomy" id="2885994"/>
    <lineage>
        <taxon>Bacteria</taxon>
        <taxon>Pseudomonadati</taxon>
        <taxon>Acidobacteriota</taxon>
        <taxon>Thermoanaerobaculia</taxon>
        <taxon>Thermoanaerobaculales</taxon>
        <taxon>Candidatus Sulfomarinibacteraceae</taxon>
        <taxon>Candidatus Sulfomarinibacter</taxon>
    </lineage>
</organism>
<dbReference type="GO" id="GO:0006412">
    <property type="term" value="P:translation"/>
    <property type="evidence" value="ECO:0007669"/>
    <property type="project" value="TreeGrafter"/>
</dbReference>
<comment type="caution">
    <text evidence="6">The sequence shown here is derived from an EMBL/GenBank/DDBJ whole genome shotgun (WGS) entry which is preliminary data.</text>
</comment>
<keyword evidence="1 3" id="KW-0963">Cytoplasm</keyword>
<reference evidence="6 7" key="1">
    <citation type="submission" date="2020-08" db="EMBL/GenBank/DDBJ databases">
        <title>Acidobacteriota in marine sediments use diverse sulfur dissimilation pathways.</title>
        <authorList>
            <person name="Wasmund K."/>
        </authorList>
    </citation>
    <scope>NUCLEOTIDE SEQUENCE [LARGE SCALE GENOMIC DNA]</scope>
    <source>
        <strain evidence="6">MAG AM3-A</strain>
    </source>
</reference>
<dbReference type="Pfam" id="PF02576">
    <property type="entry name" value="RimP_N"/>
    <property type="match status" value="1"/>
</dbReference>
<dbReference type="InterPro" id="IPR036847">
    <property type="entry name" value="RimP_C_sf"/>
</dbReference>
<evidence type="ECO:0000256" key="2">
    <source>
        <dbReference type="ARBA" id="ARBA00022517"/>
    </source>
</evidence>
<evidence type="ECO:0000259" key="5">
    <source>
        <dbReference type="Pfam" id="PF17384"/>
    </source>
</evidence>
<dbReference type="GO" id="GO:0000028">
    <property type="term" value="P:ribosomal small subunit assembly"/>
    <property type="evidence" value="ECO:0007669"/>
    <property type="project" value="TreeGrafter"/>
</dbReference>
<dbReference type="Gene3D" id="2.30.30.180">
    <property type="entry name" value="Ribosome maturation factor RimP, C-terminal domain"/>
    <property type="match status" value="1"/>
</dbReference>
<dbReference type="SUPFAM" id="SSF75420">
    <property type="entry name" value="YhbC-like, N-terminal domain"/>
    <property type="match status" value="1"/>
</dbReference>
<keyword evidence="2 3" id="KW-0690">Ribosome biogenesis</keyword>
<evidence type="ECO:0000313" key="7">
    <source>
        <dbReference type="Proteomes" id="UP000598633"/>
    </source>
</evidence>
<dbReference type="GO" id="GO:0005829">
    <property type="term" value="C:cytosol"/>
    <property type="evidence" value="ECO:0007669"/>
    <property type="project" value="TreeGrafter"/>
</dbReference>
<dbReference type="AlphaFoldDB" id="A0A8J6XW54"/>
<dbReference type="EMBL" id="JACXWA010000010">
    <property type="protein sequence ID" value="MBD3869862.1"/>
    <property type="molecule type" value="Genomic_DNA"/>
</dbReference>
<dbReference type="Gene3D" id="3.30.300.70">
    <property type="entry name" value="RimP-like superfamily, N-terminal"/>
    <property type="match status" value="1"/>
</dbReference>
<evidence type="ECO:0000256" key="1">
    <source>
        <dbReference type="ARBA" id="ARBA00022490"/>
    </source>
</evidence>
<dbReference type="SUPFAM" id="SSF74942">
    <property type="entry name" value="YhbC-like, C-terminal domain"/>
    <property type="match status" value="1"/>
</dbReference>
<dbReference type="PANTHER" id="PTHR33867:SF1">
    <property type="entry name" value="RIBOSOME MATURATION FACTOR RIMP"/>
    <property type="match status" value="1"/>
</dbReference>
<dbReference type="Proteomes" id="UP000598633">
    <property type="component" value="Unassembled WGS sequence"/>
</dbReference>
<dbReference type="InterPro" id="IPR003728">
    <property type="entry name" value="Ribosome_maturation_RimP"/>
</dbReference>
<gene>
    <name evidence="3" type="primary">rimP</name>
    <name evidence="6" type="ORF">IFJ97_00715</name>
</gene>
<comment type="subcellular location">
    <subcellularLocation>
        <location evidence="3">Cytoplasm</location>
    </subcellularLocation>
</comment>
<dbReference type="HAMAP" id="MF_01077">
    <property type="entry name" value="RimP"/>
    <property type="match status" value="1"/>
</dbReference>
<name>A0A8J6XW54_9BACT</name>
<dbReference type="PANTHER" id="PTHR33867">
    <property type="entry name" value="RIBOSOME MATURATION FACTOR RIMP"/>
    <property type="match status" value="1"/>
</dbReference>
<evidence type="ECO:0000256" key="3">
    <source>
        <dbReference type="HAMAP-Rule" id="MF_01077"/>
    </source>
</evidence>
<evidence type="ECO:0000313" key="6">
    <source>
        <dbReference type="EMBL" id="MBD3869862.1"/>
    </source>
</evidence>